<gene>
    <name evidence="3" type="ORF">PGLA2088_LOCUS24288</name>
</gene>
<feature type="compositionally biased region" description="Low complexity" evidence="2">
    <location>
        <begin position="369"/>
        <end position="400"/>
    </location>
</feature>
<feature type="region of interest" description="Disordered" evidence="2">
    <location>
        <begin position="340"/>
        <end position="568"/>
    </location>
</feature>
<evidence type="ECO:0000313" key="3">
    <source>
        <dbReference type="EMBL" id="CAE8685073.1"/>
    </source>
</evidence>
<comment type="caution">
    <text evidence="3">The sequence shown here is derived from an EMBL/GenBank/DDBJ whole genome shotgun (WGS) entry which is preliminary data.</text>
</comment>
<feature type="compositionally biased region" description="Low complexity" evidence="2">
    <location>
        <begin position="299"/>
        <end position="314"/>
    </location>
</feature>
<name>A0A813JRE1_POLGL</name>
<organism evidence="3 4">
    <name type="scientific">Polarella glacialis</name>
    <name type="common">Dinoflagellate</name>
    <dbReference type="NCBI Taxonomy" id="89957"/>
    <lineage>
        <taxon>Eukaryota</taxon>
        <taxon>Sar</taxon>
        <taxon>Alveolata</taxon>
        <taxon>Dinophyceae</taxon>
        <taxon>Suessiales</taxon>
        <taxon>Suessiaceae</taxon>
        <taxon>Polarella</taxon>
    </lineage>
</organism>
<dbReference type="AlphaFoldDB" id="A0A813JRE1"/>
<proteinExistence type="predicted"/>
<dbReference type="Proteomes" id="UP000626109">
    <property type="component" value="Unassembled WGS sequence"/>
</dbReference>
<dbReference type="EMBL" id="CAJNNW010026409">
    <property type="protein sequence ID" value="CAE8685073.1"/>
    <property type="molecule type" value="Genomic_DNA"/>
</dbReference>
<evidence type="ECO:0000313" key="4">
    <source>
        <dbReference type="Proteomes" id="UP000626109"/>
    </source>
</evidence>
<protein>
    <submittedName>
        <fullName evidence="3">Uncharacterized protein</fullName>
    </submittedName>
</protein>
<feature type="compositionally biased region" description="Low complexity" evidence="2">
    <location>
        <begin position="549"/>
        <end position="562"/>
    </location>
</feature>
<evidence type="ECO:0000256" key="1">
    <source>
        <dbReference type="SAM" id="Coils"/>
    </source>
</evidence>
<feature type="compositionally biased region" description="Low complexity" evidence="2">
    <location>
        <begin position="35"/>
        <end position="46"/>
    </location>
</feature>
<feature type="region of interest" description="Disordered" evidence="2">
    <location>
        <begin position="1"/>
        <end position="68"/>
    </location>
</feature>
<sequence length="581" mass="61184">MSGFSPPMTDSSGLVLSLSSSSVRSSDRHRRSRPRVTATPAAASSSLALKRDAPDTPDSFGSSNTSSAGISDIAAAESGTPVFNLTRIDVHNTQQQQTLQQQQVLIQQTVLIQEDPRFAEVALQAHQAVADEKALLAAQAQVMVDAERNRIAQLAHEMMVEQQRNNQEVALQNNARLTAEALEAISLQRAELLLQAQEAASSERKTLEAAAAAARKDLTLQAQAEIWSRDQILADQAQQLRAAESSVAELQAKAASDQGAVLRRVGELEAELARAHGELQRRQVAPPRAGSQPESSFHGSSAAEPAPGAARAAPESGTLDKILGVLHGLESRLASLETSKGSAVSEDRGSSAWQHVDAASVASATRQQAPSAPGGAAVGAPKGAPKPAAAPKCARNMAKPPAKPPTPPPRAPSGAAPGAPNGAPSGPASSTSAAPRPAEKRRAGQTPSAPPPPPPPPESPSEDDDDWQEEQAEEEDLDDDEVVEFDSESETHNRTRFPAGAGVWSDGDEHSAPWSLRSARRRGRPDPDRWSQGGHVGRPDSERRSQGGSVAAESLTSAASLLPKRKEESIVKYKDLPTSIW</sequence>
<keyword evidence="1" id="KW-0175">Coiled coil</keyword>
<feature type="compositionally biased region" description="Pro residues" evidence="2">
    <location>
        <begin position="401"/>
        <end position="411"/>
    </location>
</feature>
<feature type="compositionally biased region" description="Polar residues" evidence="2">
    <location>
        <begin position="59"/>
        <end position="68"/>
    </location>
</feature>
<feature type="compositionally biased region" description="Low complexity" evidence="2">
    <location>
        <begin position="412"/>
        <end position="436"/>
    </location>
</feature>
<evidence type="ECO:0000256" key="2">
    <source>
        <dbReference type="SAM" id="MobiDB-lite"/>
    </source>
</evidence>
<feature type="compositionally biased region" description="Acidic residues" evidence="2">
    <location>
        <begin position="460"/>
        <end position="488"/>
    </location>
</feature>
<reference evidence="3" key="1">
    <citation type="submission" date="2021-02" db="EMBL/GenBank/DDBJ databases">
        <authorList>
            <person name="Dougan E. K."/>
            <person name="Rhodes N."/>
            <person name="Thang M."/>
            <person name="Chan C."/>
        </authorList>
    </citation>
    <scope>NUCLEOTIDE SEQUENCE</scope>
</reference>
<feature type="region of interest" description="Disordered" evidence="2">
    <location>
        <begin position="276"/>
        <end position="314"/>
    </location>
</feature>
<accession>A0A813JRE1</accession>
<feature type="coiled-coil region" evidence="1">
    <location>
        <begin position="137"/>
        <end position="253"/>
    </location>
</feature>
<feature type="compositionally biased region" description="Low complexity" evidence="2">
    <location>
        <begin position="11"/>
        <end position="24"/>
    </location>
</feature>
<feature type="compositionally biased region" description="Pro residues" evidence="2">
    <location>
        <begin position="448"/>
        <end position="459"/>
    </location>
</feature>
<feature type="non-terminal residue" evidence="3">
    <location>
        <position position="581"/>
    </location>
</feature>